<dbReference type="Pfam" id="PF14206">
    <property type="entry name" value="Cys_rich_CPCC"/>
    <property type="match status" value="1"/>
</dbReference>
<accession>A0ABN2Q107</accession>
<dbReference type="InterPro" id="IPR025983">
    <property type="entry name" value="Cys_rich_CPCC"/>
</dbReference>
<evidence type="ECO:0000313" key="2">
    <source>
        <dbReference type="EMBL" id="GAA1941010.1"/>
    </source>
</evidence>
<comment type="caution">
    <text evidence="2">The sequence shown here is derived from an EMBL/GenBank/DDBJ whole genome shotgun (WGS) entry which is preliminary data.</text>
</comment>
<name>A0ABN2Q107_9MICO</name>
<dbReference type="Proteomes" id="UP001499954">
    <property type="component" value="Unassembled WGS sequence"/>
</dbReference>
<sequence length="112" mass="13168">MLFSEPPGSYEICDVCYWEDDAIQLRWPNLAGGANRTSLVESQRNYSTLGAMEERFVGMVRDATPAEARERAWRAIDTRLDSFETEWPSTTPWPEDLTSLYWWRPTFWRARV</sequence>
<proteinExistence type="predicted"/>
<evidence type="ECO:0000313" key="3">
    <source>
        <dbReference type="Proteomes" id="UP001499954"/>
    </source>
</evidence>
<protein>
    <recommendedName>
        <fullName evidence="1">Cysteine-rich CPCC domain-containing protein</fullName>
    </recommendedName>
</protein>
<keyword evidence="3" id="KW-1185">Reference proteome</keyword>
<organism evidence="2 3">
    <name type="scientific">Agromyces allii</name>
    <dbReference type="NCBI Taxonomy" id="393607"/>
    <lineage>
        <taxon>Bacteria</taxon>
        <taxon>Bacillati</taxon>
        <taxon>Actinomycetota</taxon>
        <taxon>Actinomycetes</taxon>
        <taxon>Micrococcales</taxon>
        <taxon>Microbacteriaceae</taxon>
        <taxon>Agromyces</taxon>
    </lineage>
</organism>
<feature type="domain" description="Cysteine-rich CPCC" evidence="1">
    <location>
        <begin position="3"/>
        <end position="66"/>
    </location>
</feature>
<evidence type="ECO:0000259" key="1">
    <source>
        <dbReference type="Pfam" id="PF14206"/>
    </source>
</evidence>
<reference evidence="2 3" key="1">
    <citation type="journal article" date="2019" name="Int. J. Syst. Evol. Microbiol.">
        <title>The Global Catalogue of Microorganisms (GCM) 10K type strain sequencing project: providing services to taxonomists for standard genome sequencing and annotation.</title>
        <authorList>
            <consortium name="The Broad Institute Genomics Platform"/>
            <consortium name="The Broad Institute Genome Sequencing Center for Infectious Disease"/>
            <person name="Wu L."/>
            <person name="Ma J."/>
        </authorList>
    </citation>
    <scope>NUCLEOTIDE SEQUENCE [LARGE SCALE GENOMIC DNA]</scope>
    <source>
        <strain evidence="2 3">JCM 13584</strain>
    </source>
</reference>
<dbReference type="EMBL" id="BAAAMK010000001">
    <property type="protein sequence ID" value="GAA1941010.1"/>
    <property type="molecule type" value="Genomic_DNA"/>
</dbReference>
<gene>
    <name evidence="2" type="ORF">GCM10009717_04130</name>
</gene>